<protein>
    <submittedName>
        <fullName evidence="2">Acetyltransferase, GNAT family</fullName>
    </submittedName>
</protein>
<dbReference type="PROSITE" id="PS51186">
    <property type="entry name" value="GNAT"/>
    <property type="match status" value="1"/>
</dbReference>
<dbReference type="SUPFAM" id="SSF55729">
    <property type="entry name" value="Acyl-CoA N-acyltransferases (Nat)"/>
    <property type="match status" value="1"/>
</dbReference>
<accession>A0A3B0YMR6</accession>
<keyword evidence="2" id="KW-0808">Transferase</keyword>
<proteinExistence type="predicted"/>
<reference evidence="2" key="1">
    <citation type="submission" date="2018-06" db="EMBL/GenBank/DDBJ databases">
        <authorList>
            <person name="Zhirakovskaya E."/>
        </authorList>
    </citation>
    <scope>NUCLEOTIDE SEQUENCE</scope>
</reference>
<dbReference type="EMBL" id="UOFL01000238">
    <property type="protein sequence ID" value="VAW82215.1"/>
    <property type="molecule type" value="Genomic_DNA"/>
</dbReference>
<dbReference type="Gene3D" id="3.40.630.30">
    <property type="match status" value="1"/>
</dbReference>
<sequence length="173" mass="18817">MQNITVRKEDIADIKAIDVVHMSAFEGEQEASLIDILRNSSSFLPDLSLVAEFKQRIVGHILLSKVVIQHGAKSTDILALAPMAVVPSQSHRGIGSNLLTAAVDLAKTHNFDAIIVVGHPEFYSRFGFKAASEFGLHCNLPVPDEIVTAMELKDGALGKDGHVIFPSHFESIY</sequence>
<dbReference type="GO" id="GO:0016747">
    <property type="term" value="F:acyltransferase activity, transferring groups other than amino-acyl groups"/>
    <property type="evidence" value="ECO:0007669"/>
    <property type="project" value="InterPro"/>
</dbReference>
<organism evidence="2">
    <name type="scientific">hydrothermal vent metagenome</name>
    <dbReference type="NCBI Taxonomy" id="652676"/>
    <lineage>
        <taxon>unclassified sequences</taxon>
        <taxon>metagenomes</taxon>
        <taxon>ecological metagenomes</taxon>
    </lineage>
</organism>
<gene>
    <name evidence="2" type="ORF">MNBD_GAMMA12-1041</name>
</gene>
<evidence type="ECO:0000259" key="1">
    <source>
        <dbReference type="PROSITE" id="PS51186"/>
    </source>
</evidence>
<dbReference type="Pfam" id="PF00583">
    <property type="entry name" value="Acetyltransf_1"/>
    <property type="match status" value="1"/>
</dbReference>
<dbReference type="AlphaFoldDB" id="A0A3B0YMR6"/>
<evidence type="ECO:0000313" key="2">
    <source>
        <dbReference type="EMBL" id="VAW82215.1"/>
    </source>
</evidence>
<dbReference type="InterPro" id="IPR000182">
    <property type="entry name" value="GNAT_dom"/>
</dbReference>
<dbReference type="InterPro" id="IPR016181">
    <property type="entry name" value="Acyl_CoA_acyltransferase"/>
</dbReference>
<dbReference type="CDD" id="cd04301">
    <property type="entry name" value="NAT_SF"/>
    <property type="match status" value="1"/>
</dbReference>
<name>A0A3B0YMR6_9ZZZZ</name>
<feature type="domain" description="N-acetyltransferase" evidence="1">
    <location>
        <begin position="4"/>
        <end position="153"/>
    </location>
</feature>